<feature type="signal peptide" evidence="16">
    <location>
        <begin position="1"/>
        <end position="27"/>
    </location>
</feature>
<dbReference type="GO" id="GO:0015344">
    <property type="term" value="F:siderophore uptake transmembrane transporter activity"/>
    <property type="evidence" value="ECO:0007669"/>
    <property type="project" value="TreeGrafter"/>
</dbReference>
<sequence length="699" mass="77701">MFSLSLNQFKRGSLWLAMMAVSGSVWAQQTEAEPSIERIEVYADSYRTTGTKSALTPLQAPMSYEVYDSELLQLRAVDSVNEALRYVPGVTPESRGTVTIFDQYSIRGFQSYRNYYDGLQLPYNNLWNLAAQVDAYASERIEVLKGPTSVLYGSAPPGGMVNQVAKLPLSTEQTSLRLRAGTQSLAEIGIDHNGISDIADYRVVALARQRDGQMQTTEEERYLLAPSATFQLAERTSLNLNLYYQRDPRAIPSTPLPAEGTVLNADWGRLDSDAYAGDGNWNNVDRSIGMVGYKFNHQFANGLTFLQNFRYTDGELLQRNSYHFAPAGRTLTRAAYRTDESMNGYTVDNQLAFELSHGEVTHAVLVGVDYQTLNSDVRYRDTFGANTPTIDLAAPDHHQFDIAALEASFAYDQLNDIEQTQVGYYLQDEISVANWVLLANLRHDQYESTDKQQAAGAETITDIDQSETSVRLAVIYNFENGIRPYVNYATSYEPTSGVDTNTGAAFKPTTAEQFEVGLKYAGERVQITSAYFDITQENVVVNTPDFMQYTQTGEVTSTGFELSLAGQVSEDLELLATYNHQDVEVSDNPLNPNLVGKTPVWVADKQASLWATYYLNDRFDVSAGIRFVGESALDAENTATVPSYTLGDIAMTYRINPTMRIGLSVNNVTNERYVGACSDATNCWMGMERTAELTLNLDL</sequence>
<evidence type="ECO:0000259" key="17">
    <source>
        <dbReference type="Pfam" id="PF00593"/>
    </source>
</evidence>
<evidence type="ECO:0000313" key="19">
    <source>
        <dbReference type="EMBL" id="EKE79967.1"/>
    </source>
</evidence>
<keyword evidence="20" id="KW-1185">Reference proteome</keyword>
<dbReference type="STRING" id="740709.A10D4_12323"/>
<dbReference type="PATRIC" id="fig|740709.3.peg.2490"/>
<dbReference type="InterPro" id="IPR039426">
    <property type="entry name" value="TonB-dep_rcpt-like"/>
</dbReference>
<keyword evidence="3 14" id="KW-0813">Transport</keyword>
<dbReference type="Pfam" id="PF00593">
    <property type="entry name" value="TonB_dep_Rec_b-barrel"/>
    <property type="match status" value="1"/>
</dbReference>
<feature type="domain" description="TonB-dependent receptor plug" evidence="18">
    <location>
        <begin position="59"/>
        <end position="159"/>
    </location>
</feature>
<evidence type="ECO:0000256" key="3">
    <source>
        <dbReference type="ARBA" id="ARBA00022448"/>
    </source>
</evidence>
<dbReference type="InterPro" id="IPR000531">
    <property type="entry name" value="Beta-barrel_TonB"/>
</dbReference>
<evidence type="ECO:0000256" key="2">
    <source>
        <dbReference type="ARBA" id="ARBA00009810"/>
    </source>
</evidence>
<dbReference type="PANTHER" id="PTHR32552:SF68">
    <property type="entry name" value="FERRICHROME OUTER MEMBRANE TRANSPORTER_PHAGE RECEPTOR"/>
    <property type="match status" value="1"/>
</dbReference>
<dbReference type="GO" id="GO:0009279">
    <property type="term" value="C:cell outer membrane"/>
    <property type="evidence" value="ECO:0007669"/>
    <property type="project" value="UniProtKB-SubCell"/>
</dbReference>
<evidence type="ECO:0000256" key="1">
    <source>
        <dbReference type="ARBA" id="ARBA00004571"/>
    </source>
</evidence>
<keyword evidence="8" id="KW-0408">Iron</keyword>
<evidence type="ECO:0000256" key="10">
    <source>
        <dbReference type="ARBA" id="ARBA00023077"/>
    </source>
</evidence>
<evidence type="ECO:0000256" key="14">
    <source>
        <dbReference type="PROSITE-ProRule" id="PRU01360"/>
    </source>
</evidence>
<keyword evidence="13 14" id="KW-0998">Cell outer membrane</keyword>
<comment type="similarity">
    <text evidence="2 14 15">Belongs to the TonB-dependent receptor family.</text>
</comment>
<dbReference type="Gene3D" id="2.170.130.10">
    <property type="entry name" value="TonB-dependent receptor, plug domain"/>
    <property type="match status" value="1"/>
</dbReference>
<organism evidence="19 20">
    <name type="scientific">Idiomarina xiamenensis 10-D-4</name>
    <dbReference type="NCBI Taxonomy" id="740709"/>
    <lineage>
        <taxon>Bacteria</taxon>
        <taxon>Pseudomonadati</taxon>
        <taxon>Pseudomonadota</taxon>
        <taxon>Gammaproteobacteria</taxon>
        <taxon>Alteromonadales</taxon>
        <taxon>Idiomarinaceae</taxon>
        <taxon>Idiomarina</taxon>
    </lineage>
</organism>
<accession>K2JZF4</accession>
<dbReference type="PANTHER" id="PTHR32552">
    <property type="entry name" value="FERRICHROME IRON RECEPTOR-RELATED"/>
    <property type="match status" value="1"/>
</dbReference>
<name>K2JZF4_9GAMM</name>
<dbReference type="InterPro" id="IPR010105">
    <property type="entry name" value="TonB_sidphr_rcpt"/>
</dbReference>
<dbReference type="InterPro" id="IPR036942">
    <property type="entry name" value="Beta-barrel_TonB_sf"/>
</dbReference>
<dbReference type="Gene3D" id="2.40.170.20">
    <property type="entry name" value="TonB-dependent receptor, beta-barrel domain"/>
    <property type="match status" value="1"/>
</dbReference>
<evidence type="ECO:0000259" key="18">
    <source>
        <dbReference type="Pfam" id="PF07715"/>
    </source>
</evidence>
<dbReference type="PROSITE" id="PS52016">
    <property type="entry name" value="TONB_DEPENDENT_REC_3"/>
    <property type="match status" value="1"/>
</dbReference>
<keyword evidence="12 19" id="KW-0675">Receptor</keyword>
<dbReference type="NCBIfam" id="TIGR01783">
    <property type="entry name" value="TonB-siderophor"/>
    <property type="match status" value="1"/>
</dbReference>
<dbReference type="InterPro" id="IPR037066">
    <property type="entry name" value="Plug_dom_sf"/>
</dbReference>
<keyword evidence="7 16" id="KW-0732">Signal</keyword>
<dbReference type="GO" id="GO:0015891">
    <property type="term" value="P:siderophore transport"/>
    <property type="evidence" value="ECO:0007669"/>
    <property type="project" value="InterPro"/>
</dbReference>
<evidence type="ECO:0000256" key="4">
    <source>
        <dbReference type="ARBA" id="ARBA00022452"/>
    </source>
</evidence>
<evidence type="ECO:0000256" key="15">
    <source>
        <dbReference type="RuleBase" id="RU003357"/>
    </source>
</evidence>
<evidence type="ECO:0000256" key="9">
    <source>
        <dbReference type="ARBA" id="ARBA00023065"/>
    </source>
</evidence>
<proteinExistence type="inferred from homology"/>
<dbReference type="InterPro" id="IPR012910">
    <property type="entry name" value="Plug_dom"/>
</dbReference>
<comment type="caution">
    <text evidence="19">The sequence shown here is derived from an EMBL/GenBank/DDBJ whole genome shotgun (WGS) entry which is preliminary data.</text>
</comment>
<dbReference type="CDD" id="cd01347">
    <property type="entry name" value="ligand_gated_channel"/>
    <property type="match status" value="1"/>
</dbReference>
<reference evidence="19 20" key="1">
    <citation type="journal article" date="2012" name="J. Bacteriol.">
        <title>Genome Sequence of Idiomarina xiamenensis Type Strain 10-D-4.</title>
        <authorList>
            <person name="Lai Q."/>
            <person name="Wang L."/>
            <person name="Wang W."/>
            <person name="Shao Z."/>
        </authorList>
    </citation>
    <scope>NUCLEOTIDE SEQUENCE [LARGE SCALE GENOMIC DNA]</scope>
    <source>
        <strain evidence="19 20">10-D-4</strain>
    </source>
</reference>
<dbReference type="AlphaFoldDB" id="K2JZF4"/>
<dbReference type="RefSeq" id="WP_008489867.1">
    <property type="nucleotide sequence ID" value="NZ_AMRG01000019.1"/>
</dbReference>
<dbReference type="OrthoDB" id="127311at2"/>
<evidence type="ECO:0000313" key="20">
    <source>
        <dbReference type="Proteomes" id="UP000014115"/>
    </source>
</evidence>
<keyword evidence="10 15" id="KW-0798">TonB box</keyword>
<keyword evidence="9" id="KW-0406">Ion transport</keyword>
<evidence type="ECO:0000256" key="7">
    <source>
        <dbReference type="ARBA" id="ARBA00022729"/>
    </source>
</evidence>
<dbReference type="GO" id="GO:0038023">
    <property type="term" value="F:signaling receptor activity"/>
    <property type="evidence" value="ECO:0007669"/>
    <property type="project" value="InterPro"/>
</dbReference>
<evidence type="ECO:0000256" key="5">
    <source>
        <dbReference type="ARBA" id="ARBA00022496"/>
    </source>
</evidence>
<dbReference type="Proteomes" id="UP000014115">
    <property type="component" value="Unassembled WGS sequence"/>
</dbReference>
<evidence type="ECO:0000256" key="11">
    <source>
        <dbReference type="ARBA" id="ARBA00023136"/>
    </source>
</evidence>
<keyword evidence="5" id="KW-0410">Iron transport</keyword>
<keyword evidence="11 14" id="KW-0472">Membrane</keyword>
<feature type="chain" id="PRO_5003859591" evidence="16">
    <location>
        <begin position="28"/>
        <end position="699"/>
    </location>
</feature>
<keyword evidence="6 14" id="KW-0812">Transmembrane</keyword>
<evidence type="ECO:0000256" key="12">
    <source>
        <dbReference type="ARBA" id="ARBA00023170"/>
    </source>
</evidence>
<evidence type="ECO:0000256" key="8">
    <source>
        <dbReference type="ARBA" id="ARBA00023004"/>
    </source>
</evidence>
<evidence type="ECO:0000256" key="16">
    <source>
        <dbReference type="SAM" id="SignalP"/>
    </source>
</evidence>
<keyword evidence="4 14" id="KW-1134">Transmembrane beta strand</keyword>
<dbReference type="eggNOG" id="COG4773">
    <property type="taxonomic scope" value="Bacteria"/>
</dbReference>
<feature type="domain" description="TonB-dependent receptor-like beta-barrel" evidence="17">
    <location>
        <begin position="232"/>
        <end position="668"/>
    </location>
</feature>
<dbReference type="SUPFAM" id="SSF56935">
    <property type="entry name" value="Porins"/>
    <property type="match status" value="1"/>
</dbReference>
<dbReference type="Pfam" id="PF07715">
    <property type="entry name" value="Plug"/>
    <property type="match status" value="1"/>
</dbReference>
<evidence type="ECO:0000256" key="6">
    <source>
        <dbReference type="ARBA" id="ARBA00022692"/>
    </source>
</evidence>
<gene>
    <name evidence="19" type="ORF">A10D4_12323</name>
</gene>
<comment type="subcellular location">
    <subcellularLocation>
        <location evidence="1 14">Cell outer membrane</location>
        <topology evidence="1 14">Multi-pass membrane protein</topology>
    </subcellularLocation>
</comment>
<protein>
    <submittedName>
        <fullName evidence="19">TonB-dependent siderophore receptor</fullName>
    </submittedName>
</protein>
<evidence type="ECO:0000256" key="13">
    <source>
        <dbReference type="ARBA" id="ARBA00023237"/>
    </source>
</evidence>
<dbReference type="EMBL" id="AMRG01000019">
    <property type="protein sequence ID" value="EKE79967.1"/>
    <property type="molecule type" value="Genomic_DNA"/>
</dbReference>